<keyword evidence="8" id="KW-1185">Reference proteome</keyword>
<organism evidence="7">
    <name type="scientific">Blastocystis hominis</name>
    <dbReference type="NCBI Taxonomy" id="12968"/>
    <lineage>
        <taxon>Eukaryota</taxon>
        <taxon>Sar</taxon>
        <taxon>Stramenopiles</taxon>
        <taxon>Bigyra</taxon>
        <taxon>Opalozoa</taxon>
        <taxon>Opalinata</taxon>
        <taxon>Blastocystidae</taxon>
        <taxon>Blastocystis</taxon>
    </lineage>
</organism>
<comment type="similarity">
    <text evidence="1 5">Belongs to the GPN-loop GTPase family.</text>
</comment>
<dbReference type="GeneID" id="24918815"/>
<evidence type="ECO:0000256" key="4">
    <source>
        <dbReference type="ARBA" id="ARBA00023134"/>
    </source>
</evidence>
<dbReference type="SUPFAM" id="SSF52540">
    <property type="entry name" value="P-loop containing nucleoside triphosphate hydrolases"/>
    <property type="match status" value="1"/>
</dbReference>
<dbReference type="RefSeq" id="XP_012895450.1">
    <property type="nucleotide sequence ID" value="XM_013039996.1"/>
</dbReference>
<evidence type="ECO:0000256" key="3">
    <source>
        <dbReference type="ARBA" id="ARBA00022801"/>
    </source>
</evidence>
<evidence type="ECO:0000313" key="7">
    <source>
        <dbReference type="EMBL" id="CBK21402.2"/>
    </source>
</evidence>
<dbReference type="GO" id="GO:0005737">
    <property type="term" value="C:cytoplasm"/>
    <property type="evidence" value="ECO:0007669"/>
    <property type="project" value="TreeGrafter"/>
</dbReference>
<dbReference type="CDD" id="cd17871">
    <property type="entry name" value="GPN2"/>
    <property type="match status" value="1"/>
</dbReference>
<comment type="function">
    <text evidence="5">Small GTPase required for proper localization of RNA polymerase II and III (RNAPII and RNAPIII). May act at an RNAP assembly step prior to nuclear import.</text>
</comment>
<gene>
    <name evidence="7" type="ORF">GSBLH_T00001572001</name>
</gene>
<reference evidence="7" key="1">
    <citation type="submission" date="2010-02" db="EMBL/GenBank/DDBJ databases">
        <title>Sequencing and annotation of the Blastocystis hominis genome.</title>
        <authorList>
            <person name="Wincker P."/>
        </authorList>
    </citation>
    <scope>NUCLEOTIDE SEQUENCE</scope>
    <source>
        <strain evidence="7">Singapore isolate B</strain>
    </source>
</reference>
<evidence type="ECO:0000256" key="6">
    <source>
        <dbReference type="SAM" id="MobiDB-lite"/>
    </source>
</evidence>
<dbReference type="InterPro" id="IPR004130">
    <property type="entry name" value="Gpn"/>
</dbReference>
<dbReference type="FunFam" id="3.40.50.300:FF:000338">
    <property type="entry name" value="GPN-loop GTPase 2"/>
    <property type="match status" value="1"/>
</dbReference>
<dbReference type="FunCoup" id="D8M013">
    <property type="interactions" value="427"/>
</dbReference>
<keyword evidence="4 5" id="KW-0342">GTP-binding</keyword>
<dbReference type="Pfam" id="PF03029">
    <property type="entry name" value="ATP_bind_1"/>
    <property type="match status" value="1"/>
</dbReference>
<evidence type="ECO:0000256" key="2">
    <source>
        <dbReference type="ARBA" id="ARBA00022741"/>
    </source>
</evidence>
<evidence type="ECO:0000256" key="5">
    <source>
        <dbReference type="RuleBase" id="RU365059"/>
    </source>
</evidence>
<dbReference type="GO" id="GO:0003924">
    <property type="term" value="F:GTPase activity"/>
    <property type="evidence" value="ECO:0007669"/>
    <property type="project" value="TreeGrafter"/>
</dbReference>
<feature type="compositionally biased region" description="Basic and acidic residues" evidence="6">
    <location>
        <begin position="231"/>
        <end position="248"/>
    </location>
</feature>
<dbReference type="OMA" id="NYCKLMK"/>
<keyword evidence="2 5" id="KW-0547">Nucleotide-binding</keyword>
<dbReference type="GO" id="GO:0005525">
    <property type="term" value="F:GTP binding"/>
    <property type="evidence" value="ECO:0007669"/>
    <property type="project" value="UniProtKB-KW"/>
</dbReference>
<name>D8M013_BLAHO</name>
<dbReference type="PANTHER" id="PTHR21231:SF3">
    <property type="entry name" value="GPN-LOOP GTPASE 2"/>
    <property type="match status" value="1"/>
</dbReference>
<evidence type="ECO:0000313" key="8">
    <source>
        <dbReference type="Proteomes" id="UP000008312"/>
    </source>
</evidence>
<dbReference type="Gene3D" id="3.40.50.300">
    <property type="entry name" value="P-loop containing nucleotide triphosphate hydrolases"/>
    <property type="match status" value="1"/>
</dbReference>
<protein>
    <recommendedName>
        <fullName evidence="5">GPN-loop GTPase 2</fullName>
    </recommendedName>
</protein>
<dbReference type="InterPro" id="IPR030231">
    <property type="entry name" value="Gpn2"/>
</dbReference>
<dbReference type="InterPro" id="IPR027417">
    <property type="entry name" value="P-loop_NTPase"/>
</dbReference>
<evidence type="ECO:0000256" key="1">
    <source>
        <dbReference type="ARBA" id="ARBA00005290"/>
    </source>
</evidence>
<proteinExistence type="inferred from homology"/>
<accession>D8M013</accession>
<dbReference type="InParanoid" id="D8M013"/>
<dbReference type="AlphaFoldDB" id="D8M013"/>
<keyword evidence="3 5" id="KW-0378">Hydrolase</keyword>
<dbReference type="PANTHER" id="PTHR21231">
    <property type="entry name" value="XPA-BINDING PROTEIN 1-RELATED"/>
    <property type="match status" value="1"/>
</dbReference>
<feature type="region of interest" description="Disordered" evidence="6">
    <location>
        <begin position="208"/>
        <end position="257"/>
    </location>
</feature>
<sequence>MHYGQVVLGPPGSGKSTYCYALQQYFATIGRECIVVNLDPANDNILYNCNINITELITLEEVMEEYNLGPNGGLLFCMEFLLKNIQWLFDRLHEFPSSYVIFDFAGQVELFTSNNNVSSLINQLENQGFRLVAVNLVDSFYCSKPEVFISASLTSLISMINMELPAVNVLSKIDLITKYGDIDYDLDYYTELPDLSLMLYGVDRALQSPTEEAESEGSDSENSSKANRANDYGKELNEPNGNKPHDNEANNSDAFSRSSEADFDADFDASDASDASDVCDEEEFVRRARTPFQRKYRKLYWMLCEIVNDYSLLSFLPLDINVGLERVVMMIEESHEYSKDRGNNG</sequence>
<dbReference type="Proteomes" id="UP000008312">
    <property type="component" value="Unassembled WGS sequence"/>
</dbReference>
<comment type="subunit">
    <text evidence="5">Binds to RNA polymerase II (RNAPII).</text>
</comment>
<dbReference type="EMBL" id="FN668642">
    <property type="protein sequence ID" value="CBK21402.2"/>
    <property type="molecule type" value="Genomic_DNA"/>
</dbReference>
<dbReference type="OrthoDB" id="5839at2759"/>